<reference evidence="3" key="1">
    <citation type="journal article" date="2014" name="Int. J. Syst. Evol. Microbiol.">
        <title>Complete genome sequence of Corynebacterium casei LMG S-19264T (=DSM 44701T), isolated from a smear-ripened cheese.</title>
        <authorList>
            <consortium name="US DOE Joint Genome Institute (JGI-PGF)"/>
            <person name="Walter F."/>
            <person name="Albersmeier A."/>
            <person name="Kalinowski J."/>
            <person name="Ruckert C."/>
        </authorList>
    </citation>
    <scope>NUCLEOTIDE SEQUENCE</scope>
    <source>
        <strain evidence="3">KCTC 23077</strain>
    </source>
</reference>
<feature type="compositionally biased region" description="Basic and acidic residues" evidence="2">
    <location>
        <begin position="158"/>
        <end position="171"/>
    </location>
</feature>
<reference evidence="3" key="2">
    <citation type="submission" date="2020-09" db="EMBL/GenBank/DDBJ databases">
        <authorList>
            <person name="Sun Q."/>
            <person name="Kim S."/>
        </authorList>
    </citation>
    <scope>NUCLEOTIDE SEQUENCE</scope>
    <source>
        <strain evidence="3">KCTC 23077</strain>
    </source>
</reference>
<evidence type="ECO:0000256" key="1">
    <source>
        <dbReference type="SAM" id="Coils"/>
    </source>
</evidence>
<dbReference type="RefSeq" id="WP_189456349.1">
    <property type="nucleotide sequence ID" value="NZ_BMYD01000003.1"/>
</dbReference>
<keyword evidence="1" id="KW-0175">Coiled coil</keyword>
<protein>
    <recommendedName>
        <fullName evidence="5">Protein sip-5</fullName>
    </recommendedName>
</protein>
<keyword evidence="4" id="KW-1185">Reference proteome</keyword>
<evidence type="ECO:0000313" key="3">
    <source>
        <dbReference type="EMBL" id="GHA83012.1"/>
    </source>
</evidence>
<comment type="caution">
    <text evidence="3">The sequence shown here is derived from an EMBL/GenBank/DDBJ whole genome shotgun (WGS) entry which is preliminary data.</text>
</comment>
<name>A0A918W7V7_9GAMM</name>
<organism evidence="3 4">
    <name type="scientific">Cognatilysobacter bugurensis</name>
    <dbReference type="NCBI Taxonomy" id="543356"/>
    <lineage>
        <taxon>Bacteria</taxon>
        <taxon>Pseudomonadati</taxon>
        <taxon>Pseudomonadota</taxon>
        <taxon>Gammaproteobacteria</taxon>
        <taxon>Lysobacterales</taxon>
        <taxon>Lysobacteraceae</taxon>
        <taxon>Cognatilysobacter</taxon>
    </lineage>
</organism>
<dbReference type="EMBL" id="BMYD01000003">
    <property type="protein sequence ID" value="GHA83012.1"/>
    <property type="molecule type" value="Genomic_DNA"/>
</dbReference>
<feature type="region of interest" description="Disordered" evidence="2">
    <location>
        <begin position="1"/>
        <end position="33"/>
    </location>
</feature>
<proteinExistence type="predicted"/>
<evidence type="ECO:0008006" key="5">
    <source>
        <dbReference type="Google" id="ProtNLM"/>
    </source>
</evidence>
<gene>
    <name evidence="3" type="ORF">GCM10007067_21380</name>
</gene>
<feature type="coiled-coil region" evidence="1">
    <location>
        <begin position="40"/>
        <end position="67"/>
    </location>
</feature>
<feature type="compositionally biased region" description="Basic and acidic residues" evidence="2">
    <location>
        <begin position="191"/>
        <end position="203"/>
    </location>
</feature>
<dbReference type="AlphaFoldDB" id="A0A918W7V7"/>
<feature type="region of interest" description="Disordered" evidence="2">
    <location>
        <begin position="151"/>
        <end position="203"/>
    </location>
</feature>
<accession>A0A918W7V7</accession>
<sequence>MSAPHASDSESTATAKAADPTPTPSLLGSSRAPKHNVHSVMNFDQLLKKVEQAEDALEAREREAVADWRRVQATWNAAWTPGRILIAGLTSGFAFGRASRGSKGAGSGFLRILSTVSNLIASANAQMAAHEAEHVADRVDAATRGHGHDEWYDDVPDEGAHHGYADDELRIRVQPPAGRDPRTAQTLSPDEAVRRAGAESARQ</sequence>
<evidence type="ECO:0000256" key="2">
    <source>
        <dbReference type="SAM" id="MobiDB-lite"/>
    </source>
</evidence>
<dbReference type="Proteomes" id="UP000646426">
    <property type="component" value="Unassembled WGS sequence"/>
</dbReference>
<evidence type="ECO:0000313" key="4">
    <source>
        <dbReference type="Proteomes" id="UP000646426"/>
    </source>
</evidence>